<feature type="signal peptide" evidence="1">
    <location>
        <begin position="1"/>
        <end position="29"/>
    </location>
</feature>
<evidence type="ECO:0000256" key="1">
    <source>
        <dbReference type="SAM" id="SignalP"/>
    </source>
</evidence>
<dbReference type="EMBL" id="JANPWB010000016">
    <property type="protein sequence ID" value="KAJ1083908.1"/>
    <property type="molecule type" value="Genomic_DNA"/>
</dbReference>
<dbReference type="AlphaFoldDB" id="A0AAV7L5M7"/>
<proteinExistence type="predicted"/>
<organism evidence="2 3">
    <name type="scientific">Pleurodeles waltl</name>
    <name type="common">Iberian ribbed newt</name>
    <dbReference type="NCBI Taxonomy" id="8319"/>
    <lineage>
        <taxon>Eukaryota</taxon>
        <taxon>Metazoa</taxon>
        <taxon>Chordata</taxon>
        <taxon>Craniata</taxon>
        <taxon>Vertebrata</taxon>
        <taxon>Euteleostomi</taxon>
        <taxon>Amphibia</taxon>
        <taxon>Batrachia</taxon>
        <taxon>Caudata</taxon>
        <taxon>Salamandroidea</taxon>
        <taxon>Salamandridae</taxon>
        <taxon>Pleurodelinae</taxon>
        <taxon>Pleurodeles</taxon>
    </lineage>
</organism>
<name>A0AAV7L5M7_PLEWA</name>
<evidence type="ECO:0000313" key="3">
    <source>
        <dbReference type="Proteomes" id="UP001066276"/>
    </source>
</evidence>
<feature type="chain" id="PRO_5043989542" description="Secreted protein" evidence="1">
    <location>
        <begin position="30"/>
        <end position="79"/>
    </location>
</feature>
<evidence type="ECO:0008006" key="4">
    <source>
        <dbReference type="Google" id="ProtNLM"/>
    </source>
</evidence>
<evidence type="ECO:0000313" key="2">
    <source>
        <dbReference type="EMBL" id="KAJ1083908.1"/>
    </source>
</evidence>
<protein>
    <recommendedName>
        <fullName evidence="4">Secreted protein</fullName>
    </recommendedName>
</protein>
<keyword evidence="1" id="KW-0732">Signal</keyword>
<keyword evidence="3" id="KW-1185">Reference proteome</keyword>
<reference evidence="2" key="1">
    <citation type="journal article" date="2022" name="bioRxiv">
        <title>Sequencing and chromosome-scale assembly of the giantPleurodeles waltlgenome.</title>
        <authorList>
            <person name="Brown T."/>
            <person name="Elewa A."/>
            <person name="Iarovenko S."/>
            <person name="Subramanian E."/>
            <person name="Araus A.J."/>
            <person name="Petzold A."/>
            <person name="Susuki M."/>
            <person name="Suzuki K.-i.T."/>
            <person name="Hayashi T."/>
            <person name="Toyoda A."/>
            <person name="Oliveira C."/>
            <person name="Osipova E."/>
            <person name="Leigh N.D."/>
            <person name="Simon A."/>
            <person name="Yun M.H."/>
        </authorList>
    </citation>
    <scope>NUCLEOTIDE SEQUENCE</scope>
    <source>
        <strain evidence="2">20211129_DDA</strain>
        <tissue evidence="2">Liver</tissue>
    </source>
</reference>
<accession>A0AAV7L5M7</accession>
<gene>
    <name evidence="2" type="ORF">NDU88_004063</name>
</gene>
<dbReference type="Proteomes" id="UP001066276">
    <property type="component" value="Chromosome 12"/>
</dbReference>
<sequence length="79" mass="8469">MAAGDSRGGYRAPIRVLVSRLLLCPTARAIVLLREAECGRLAMGSWGGGGRSEHIDSGLSGIRVQKRSAFVYYFQGIAD</sequence>
<comment type="caution">
    <text evidence="2">The sequence shown here is derived from an EMBL/GenBank/DDBJ whole genome shotgun (WGS) entry which is preliminary data.</text>
</comment>